<evidence type="ECO:0008006" key="3">
    <source>
        <dbReference type="Google" id="ProtNLM"/>
    </source>
</evidence>
<sequence>MSEYVFPDNTVLCNFAAVDRVNLLRAVLKGEGRWVEAVHGEAEKSAKHLPKLAAVLADGWLGKPIKLDSKKARSRIEDIRLDVFGGFEDEPTKHLGEAQTCYLIAESGRFNGSSWISDDRESVQYAKGRGIATGETIDLMAAAVGAGLISDQMAFDEMRLMKALGRHPRQPRNLAELRR</sequence>
<dbReference type="EMBL" id="JBHSQN010000002">
    <property type="protein sequence ID" value="MFC6010886.1"/>
    <property type="molecule type" value="Genomic_DNA"/>
</dbReference>
<dbReference type="Proteomes" id="UP001596223">
    <property type="component" value="Unassembled WGS sequence"/>
</dbReference>
<comment type="caution">
    <text evidence="1">The sequence shown here is derived from an EMBL/GenBank/DDBJ whole genome shotgun (WGS) entry which is preliminary data.</text>
</comment>
<protein>
    <recommendedName>
        <fullName evidence="3">Nucleic acid-binding protein</fullName>
    </recommendedName>
</protein>
<keyword evidence="2" id="KW-1185">Reference proteome</keyword>
<name>A0ABW1JN71_9NOCA</name>
<evidence type="ECO:0000313" key="2">
    <source>
        <dbReference type="Proteomes" id="UP001596223"/>
    </source>
</evidence>
<organism evidence="1 2">
    <name type="scientific">Nocardia lasii</name>
    <dbReference type="NCBI Taxonomy" id="1616107"/>
    <lineage>
        <taxon>Bacteria</taxon>
        <taxon>Bacillati</taxon>
        <taxon>Actinomycetota</taxon>
        <taxon>Actinomycetes</taxon>
        <taxon>Mycobacteriales</taxon>
        <taxon>Nocardiaceae</taxon>
        <taxon>Nocardia</taxon>
    </lineage>
</organism>
<evidence type="ECO:0000313" key="1">
    <source>
        <dbReference type="EMBL" id="MFC6010886.1"/>
    </source>
</evidence>
<accession>A0ABW1JN71</accession>
<gene>
    <name evidence="1" type="ORF">ACFP3H_07475</name>
</gene>
<dbReference type="RefSeq" id="WP_378601416.1">
    <property type="nucleotide sequence ID" value="NZ_JBHSQN010000002.1"/>
</dbReference>
<proteinExistence type="predicted"/>
<reference evidence="2" key="1">
    <citation type="journal article" date="2019" name="Int. J. Syst. Evol. Microbiol.">
        <title>The Global Catalogue of Microorganisms (GCM) 10K type strain sequencing project: providing services to taxonomists for standard genome sequencing and annotation.</title>
        <authorList>
            <consortium name="The Broad Institute Genomics Platform"/>
            <consortium name="The Broad Institute Genome Sequencing Center for Infectious Disease"/>
            <person name="Wu L."/>
            <person name="Ma J."/>
        </authorList>
    </citation>
    <scope>NUCLEOTIDE SEQUENCE [LARGE SCALE GENOMIC DNA]</scope>
    <source>
        <strain evidence="2">CCUG 36956</strain>
    </source>
</reference>